<feature type="transmembrane region" description="Helical" evidence="5">
    <location>
        <begin position="469"/>
        <end position="488"/>
    </location>
</feature>
<dbReference type="Pfam" id="PF03273">
    <property type="entry name" value="Baculo_gp64"/>
    <property type="match status" value="2"/>
</dbReference>
<evidence type="ECO:0000256" key="1">
    <source>
        <dbReference type="ARBA" id="ARBA00004182"/>
    </source>
</evidence>
<gene>
    <name evidence="6" type="ORF">ACAOBT_LOCUS28677</name>
</gene>
<organism evidence="6 7">
    <name type="scientific">Acanthoscelides obtectus</name>
    <name type="common">Bean weevil</name>
    <name type="synonym">Bruchus obtectus</name>
    <dbReference type="NCBI Taxonomy" id="200917"/>
    <lineage>
        <taxon>Eukaryota</taxon>
        <taxon>Metazoa</taxon>
        <taxon>Ecdysozoa</taxon>
        <taxon>Arthropoda</taxon>
        <taxon>Hexapoda</taxon>
        <taxon>Insecta</taxon>
        <taxon>Pterygota</taxon>
        <taxon>Neoptera</taxon>
        <taxon>Endopterygota</taxon>
        <taxon>Coleoptera</taxon>
        <taxon>Polyphaga</taxon>
        <taxon>Cucujiformia</taxon>
        <taxon>Chrysomeloidea</taxon>
        <taxon>Chrysomelidae</taxon>
        <taxon>Bruchinae</taxon>
        <taxon>Bruchini</taxon>
        <taxon>Acanthoscelides</taxon>
    </lineage>
</organism>
<dbReference type="InterPro" id="IPR004955">
    <property type="entry name" value="Baculovirus_Gp64"/>
</dbReference>
<keyword evidence="7" id="KW-1185">Reference proteome</keyword>
<dbReference type="EMBL" id="CAKOFQ010007652">
    <property type="protein sequence ID" value="CAH2005676.1"/>
    <property type="molecule type" value="Genomic_DNA"/>
</dbReference>
<protein>
    <submittedName>
        <fullName evidence="6">Uncharacterized protein</fullName>
    </submittedName>
</protein>
<evidence type="ECO:0000256" key="3">
    <source>
        <dbReference type="ARBA" id="ARBA00023136"/>
    </source>
</evidence>
<evidence type="ECO:0000256" key="4">
    <source>
        <dbReference type="ARBA" id="ARBA00023180"/>
    </source>
</evidence>
<accession>A0A9P0LZI0</accession>
<proteinExistence type="predicted"/>
<dbReference type="OrthoDB" id="10562014at2759"/>
<keyword evidence="3 5" id="KW-0472">Membrane</keyword>
<dbReference type="AlphaFoldDB" id="A0A9P0LZI0"/>
<sequence length="491" mass="56280">MTKCQKEARIVTPAPIPNDITIEETQINILQYKEEEEIIYTSRQRFTAYCYQGTMLDPNTGCSVNDKNVPFSIEEARTSSKEGKCHTGCECGVDECHGSDAACCLDDRRTIEIGPTEYKTTRYTNGYFARHTCTSRWRCNNKKIKTKPIIIIQDGKPTRKTEAFDRHTITFDDKFYQVGAEFNNGVRYFSPLYVRERPAEIVAKARCYSSASRKIFCVFKLNGKELTTNINSESLSGTYRNLYITVLGKIKTIVNGAISYISRNEANSIYGYKISTDIQERAASISSLSEALNGLQTTQMQGIYNVIENRNLINEMMDILTKMINSLSKTNPYLLSSILGGSYKTTWLNEEVFQVCPCTEKASFPLHTNCMGNLMYKNGQVITTENSTENCFSLEESNIKNISIIKDKHDLDIEELDYLPPKTSSSEDTEWDFLVHQRTKFQEHIEHTIDEKTKGLLDYLNPFMSTKDILLYFCTCMSVLWLIEKLIFRYR</sequence>
<keyword evidence="4" id="KW-0325">Glycoprotein</keyword>
<dbReference type="Gene3D" id="6.10.250.3010">
    <property type="match status" value="1"/>
</dbReference>
<evidence type="ECO:0000256" key="2">
    <source>
        <dbReference type="ARBA" id="ARBA00022692"/>
    </source>
</evidence>
<comment type="caution">
    <text evidence="6">The sequence shown here is derived from an EMBL/GenBank/DDBJ whole genome shotgun (WGS) entry which is preliminary data.</text>
</comment>
<keyword evidence="5" id="KW-1133">Transmembrane helix</keyword>
<reference evidence="6" key="1">
    <citation type="submission" date="2022-03" db="EMBL/GenBank/DDBJ databases">
        <authorList>
            <person name="Sayadi A."/>
        </authorList>
    </citation>
    <scope>NUCLEOTIDE SEQUENCE</scope>
</reference>
<keyword evidence="2 5" id="KW-0812">Transmembrane</keyword>
<name>A0A9P0LZI0_ACAOB</name>
<evidence type="ECO:0000313" key="7">
    <source>
        <dbReference type="Proteomes" id="UP001152888"/>
    </source>
</evidence>
<evidence type="ECO:0000256" key="5">
    <source>
        <dbReference type="SAM" id="Phobius"/>
    </source>
</evidence>
<comment type="subcellular location">
    <subcellularLocation>
        <location evidence="1">Virion membrane</location>
    </subcellularLocation>
</comment>
<evidence type="ECO:0000313" key="6">
    <source>
        <dbReference type="EMBL" id="CAH2005676.1"/>
    </source>
</evidence>
<dbReference type="GO" id="GO:0044003">
    <property type="term" value="P:symbiont-mediated perturbation of host process"/>
    <property type="evidence" value="ECO:0007669"/>
    <property type="project" value="InterPro"/>
</dbReference>
<dbReference type="Proteomes" id="UP001152888">
    <property type="component" value="Unassembled WGS sequence"/>
</dbReference>